<evidence type="ECO:0000313" key="1">
    <source>
        <dbReference type="EMBL" id="QAU04075.1"/>
    </source>
</evidence>
<gene>
    <name evidence="1" type="ORF">Henu6_gp95</name>
</gene>
<dbReference type="EMBL" id="MK240351">
    <property type="protein sequence ID" value="QAU04075.1"/>
    <property type="molecule type" value="Genomic_DNA"/>
</dbReference>
<organism evidence="1 2">
    <name type="scientific">Acinetobacter phage Henu6</name>
    <dbReference type="NCBI Taxonomy" id="2500136"/>
    <lineage>
        <taxon>Viruses</taxon>
        <taxon>Duplodnaviria</taxon>
        <taxon>Heunggongvirae</taxon>
        <taxon>Uroviricota</taxon>
        <taxon>Caudoviricetes</taxon>
        <taxon>Pantevenvirales</taxon>
        <taxon>Straboviridae</taxon>
        <taxon>Twarogvirinae</taxon>
        <taxon>Zedzedvirus</taxon>
        <taxon>Zedzedvirus zz1</taxon>
    </lineage>
</organism>
<protein>
    <submittedName>
        <fullName evidence="1">Uncharacterized protein</fullName>
    </submittedName>
</protein>
<dbReference type="Proteomes" id="UP000289169">
    <property type="component" value="Segment"/>
</dbReference>
<accession>A0A410T5Q3</accession>
<reference evidence="1 2" key="1">
    <citation type="submission" date="2018-11" db="EMBL/GenBank/DDBJ databases">
        <authorList>
            <person name="Teng T."/>
        </authorList>
    </citation>
    <scope>NUCLEOTIDE SEQUENCE [LARGE SCALE GENOMIC DNA]</scope>
</reference>
<sequence>MKQKTFKVYYKTKIIDVHLSDPKDTTSFASDEIDYLPYGHITYKENLENIIFKLKWVLENRALIEEKAIAWRDSGLDAYESSDEELAQWTDIQMPAGPHEKPDAYAWYRFSLDEGLCDNVDLYGVRKNLRSKMAADFVSNLEFERKTTIEFEESYPIPGGQWQFEIECETRTLWLNQDRWLYVEFCLEYVTNLLKKLED</sequence>
<proteinExistence type="predicted"/>
<evidence type="ECO:0000313" key="2">
    <source>
        <dbReference type="Proteomes" id="UP000289169"/>
    </source>
</evidence>
<name>A0A410T5Q3_9CAUD</name>